<dbReference type="Proteomes" id="UP000199012">
    <property type="component" value="Unassembled WGS sequence"/>
</dbReference>
<proteinExistence type="predicted"/>
<feature type="transmembrane region" description="Helical" evidence="5">
    <location>
        <begin position="50"/>
        <end position="70"/>
    </location>
</feature>
<dbReference type="Pfam" id="PF04932">
    <property type="entry name" value="Wzy_C"/>
    <property type="match status" value="1"/>
</dbReference>
<dbReference type="GO" id="GO:0016020">
    <property type="term" value="C:membrane"/>
    <property type="evidence" value="ECO:0007669"/>
    <property type="project" value="UniProtKB-SubCell"/>
</dbReference>
<feature type="transmembrane region" description="Helical" evidence="5">
    <location>
        <begin position="27"/>
        <end position="43"/>
    </location>
</feature>
<dbReference type="PANTHER" id="PTHR37422">
    <property type="entry name" value="TEICHURONIC ACID BIOSYNTHESIS PROTEIN TUAE"/>
    <property type="match status" value="1"/>
</dbReference>
<accession>A0A1I0X4B7</accession>
<dbReference type="OrthoDB" id="4862643at2"/>
<protein>
    <submittedName>
        <fullName evidence="7">O-antigen ligase</fullName>
    </submittedName>
</protein>
<feature type="transmembrane region" description="Helical" evidence="5">
    <location>
        <begin position="421"/>
        <end position="440"/>
    </location>
</feature>
<evidence type="ECO:0000256" key="4">
    <source>
        <dbReference type="ARBA" id="ARBA00023136"/>
    </source>
</evidence>
<keyword evidence="3 5" id="KW-1133">Transmembrane helix</keyword>
<feature type="domain" description="O-antigen ligase-related" evidence="6">
    <location>
        <begin position="239"/>
        <end position="376"/>
    </location>
</feature>
<dbReference type="RefSeq" id="WP_090031498.1">
    <property type="nucleotide sequence ID" value="NZ_BONM01000010.1"/>
</dbReference>
<dbReference type="STRING" id="988821.SAMN05421867_104108"/>
<dbReference type="PANTHER" id="PTHR37422:SF13">
    <property type="entry name" value="LIPOPOLYSACCHARIDE BIOSYNTHESIS PROTEIN PA4999-RELATED"/>
    <property type="match status" value="1"/>
</dbReference>
<organism evidence="7 8">
    <name type="scientific">Cellulomonas marina</name>
    <dbReference type="NCBI Taxonomy" id="988821"/>
    <lineage>
        <taxon>Bacteria</taxon>
        <taxon>Bacillati</taxon>
        <taxon>Actinomycetota</taxon>
        <taxon>Actinomycetes</taxon>
        <taxon>Micrococcales</taxon>
        <taxon>Cellulomonadaceae</taxon>
        <taxon>Cellulomonas</taxon>
    </lineage>
</organism>
<feature type="transmembrane region" description="Helical" evidence="5">
    <location>
        <begin position="239"/>
        <end position="265"/>
    </location>
</feature>
<comment type="subcellular location">
    <subcellularLocation>
        <location evidence="1">Membrane</location>
        <topology evidence="1">Multi-pass membrane protein</topology>
    </subcellularLocation>
</comment>
<evidence type="ECO:0000256" key="1">
    <source>
        <dbReference type="ARBA" id="ARBA00004141"/>
    </source>
</evidence>
<gene>
    <name evidence="7" type="ORF">SAMN05421867_104108</name>
</gene>
<evidence type="ECO:0000256" key="5">
    <source>
        <dbReference type="SAM" id="Phobius"/>
    </source>
</evidence>
<name>A0A1I0X4B7_9CELL</name>
<evidence type="ECO:0000256" key="3">
    <source>
        <dbReference type="ARBA" id="ARBA00022989"/>
    </source>
</evidence>
<keyword evidence="2 5" id="KW-0812">Transmembrane</keyword>
<feature type="transmembrane region" description="Helical" evidence="5">
    <location>
        <begin position="90"/>
        <end position="108"/>
    </location>
</feature>
<keyword evidence="7" id="KW-0436">Ligase</keyword>
<feature type="transmembrane region" description="Helical" evidence="5">
    <location>
        <begin position="143"/>
        <end position="161"/>
    </location>
</feature>
<feature type="transmembrane region" description="Helical" evidence="5">
    <location>
        <begin position="210"/>
        <end position="227"/>
    </location>
</feature>
<evidence type="ECO:0000259" key="6">
    <source>
        <dbReference type="Pfam" id="PF04932"/>
    </source>
</evidence>
<dbReference type="InterPro" id="IPR007016">
    <property type="entry name" value="O-antigen_ligase-rel_domated"/>
</dbReference>
<dbReference type="GO" id="GO:0016874">
    <property type="term" value="F:ligase activity"/>
    <property type="evidence" value="ECO:0007669"/>
    <property type="project" value="UniProtKB-KW"/>
</dbReference>
<dbReference type="EMBL" id="FOKA01000004">
    <property type="protein sequence ID" value="SFA95694.1"/>
    <property type="molecule type" value="Genomic_DNA"/>
</dbReference>
<keyword evidence="4 5" id="KW-0472">Membrane</keyword>
<sequence>MSVLSLSGVRGRPTTSPADRVVRDSRVLLAAAVAVVVVAAWGLTQGVPVVVLLGVAAVPAVLALGYRYAFGALAAVVVLRPLVDGAGLPGVNPALGLAVVLVALVVALHDARALLLLVALAVPLALATWNGQQAYGAVAIEEGVRRFSAVAVAAVVLVAPVRMTRARAARLVQVAGVVPAAVALLQAVTGTGTTIGDVVRSQGTLSQANPAAFVFAVCAFASAVLVLEGGPHRRLDLAAVGYFSVAVVTTGSITGLLALVLLLTVHTVVAHGLSSRFSWAAMGGVAVLVVAALLSPLGQGRIAEYTATQGPVQEESSLAWRFNAWNRVIAAWRERPVEGLGLGAAQPGGILTDNIPHNEYLQALAETGLIGLLLFLTGVVLVLVAVAVLHRRGASRLNVALVVALVVGVAVHASASNTFHATPSLFLVVTLLAAALRVAAQEARAAARTVGAQVAA</sequence>
<feature type="transmembrane region" description="Helical" evidence="5">
    <location>
        <begin position="369"/>
        <end position="390"/>
    </location>
</feature>
<evidence type="ECO:0000313" key="7">
    <source>
        <dbReference type="EMBL" id="SFA95694.1"/>
    </source>
</evidence>
<reference evidence="8" key="1">
    <citation type="submission" date="2016-10" db="EMBL/GenBank/DDBJ databases">
        <authorList>
            <person name="Varghese N."/>
            <person name="Submissions S."/>
        </authorList>
    </citation>
    <scope>NUCLEOTIDE SEQUENCE [LARGE SCALE GENOMIC DNA]</scope>
    <source>
        <strain evidence="8">CGMCC 4.6945</strain>
    </source>
</reference>
<evidence type="ECO:0000313" key="8">
    <source>
        <dbReference type="Proteomes" id="UP000199012"/>
    </source>
</evidence>
<feature type="transmembrane region" description="Helical" evidence="5">
    <location>
        <begin position="113"/>
        <end position="131"/>
    </location>
</feature>
<dbReference type="AlphaFoldDB" id="A0A1I0X4B7"/>
<keyword evidence="8" id="KW-1185">Reference proteome</keyword>
<dbReference type="InterPro" id="IPR051533">
    <property type="entry name" value="WaaL-like"/>
</dbReference>
<evidence type="ECO:0000256" key="2">
    <source>
        <dbReference type="ARBA" id="ARBA00022692"/>
    </source>
</evidence>
<feature type="transmembrane region" description="Helical" evidence="5">
    <location>
        <begin position="397"/>
        <end position="415"/>
    </location>
</feature>